<organism evidence="2 3">
    <name type="scientific">Streptomyces vulcanius</name>
    <dbReference type="NCBI Taxonomy" id="1441876"/>
    <lineage>
        <taxon>Bacteria</taxon>
        <taxon>Bacillati</taxon>
        <taxon>Actinomycetota</taxon>
        <taxon>Actinomycetes</taxon>
        <taxon>Kitasatosporales</taxon>
        <taxon>Streptomycetaceae</taxon>
        <taxon>Streptomyces</taxon>
    </lineage>
</organism>
<dbReference type="EMBL" id="JBHSFK010000067">
    <property type="protein sequence ID" value="MFC4508083.1"/>
    <property type="molecule type" value="Genomic_DNA"/>
</dbReference>
<sequence>MHECDRPVERLTRTDRLAGLARLDQVKVFAVRCAAPVGAGILRISRSTLYGLLAELRTPNAKDGTT</sequence>
<evidence type="ECO:0000313" key="2">
    <source>
        <dbReference type="EMBL" id="MFC4508083.1"/>
    </source>
</evidence>
<feature type="domain" description="Transcriptional regulator DauR-like HTH" evidence="1">
    <location>
        <begin position="5"/>
        <end position="53"/>
    </location>
</feature>
<protein>
    <submittedName>
        <fullName evidence="2">Helix-turn-helix domain-containing protein</fullName>
    </submittedName>
</protein>
<evidence type="ECO:0000313" key="3">
    <source>
        <dbReference type="Proteomes" id="UP001595839"/>
    </source>
</evidence>
<accession>A0ABV9BAU2</accession>
<keyword evidence="3" id="KW-1185">Reference proteome</keyword>
<evidence type="ECO:0000259" key="1">
    <source>
        <dbReference type="Pfam" id="PF13309"/>
    </source>
</evidence>
<dbReference type="RefSeq" id="WP_381187096.1">
    <property type="nucleotide sequence ID" value="NZ_JBHSFK010000067.1"/>
</dbReference>
<name>A0ABV9BAU2_9ACTN</name>
<reference evidence="3" key="1">
    <citation type="journal article" date="2019" name="Int. J. Syst. Evol. Microbiol.">
        <title>The Global Catalogue of Microorganisms (GCM) 10K type strain sequencing project: providing services to taxonomists for standard genome sequencing and annotation.</title>
        <authorList>
            <consortium name="The Broad Institute Genomics Platform"/>
            <consortium name="The Broad Institute Genome Sequencing Center for Infectious Disease"/>
            <person name="Wu L."/>
            <person name="Ma J."/>
        </authorList>
    </citation>
    <scope>NUCLEOTIDE SEQUENCE [LARGE SCALE GENOMIC DNA]</scope>
    <source>
        <strain evidence="3">CGMCC 4.7177</strain>
    </source>
</reference>
<gene>
    <name evidence="2" type="ORF">ACFPIH_53295</name>
</gene>
<comment type="caution">
    <text evidence="2">The sequence shown here is derived from an EMBL/GenBank/DDBJ whole genome shotgun (WGS) entry which is preliminary data.</text>
</comment>
<dbReference type="Proteomes" id="UP001595839">
    <property type="component" value="Unassembled WGS sequence"/>
</dbReference>
<dbReference type="Pfam" id="PF13309">
    <property type="entry name" value="HTH_22"/>
    <property type="match status" value="1"/>
</dbReference>
<dbReference type="InterPro" id="IPR039445">
    <property type="entry name" value="DauR-like_HTH"/>
</dbReference>
<proteinExistence type="predicted"/>